<reference evidence="6 7" key="1">
    <citation type="submission" date="2019-07" db="EMBL/GenBank/DDBJ databases">
        <title>Genome sequence of 2 isolates from Red Sea Mangroves.</title>
        <authorList>
            <person name="Sefrji F."/>
            <person name="Michoud G."/>
            <person name="Merlino G."/>
            <person name="Daffonchio D."/>
        </authorList>
    </citation>
    <scope>NUCLEOTIDE SEQUENCE [LARGE SCALE GENOMIC DNA]</scope>
    <source>
        <strain evidence="6 7">R1DC41</strain>
    </source>
</reference>
<evidence type="ECO:0000313" key="6">
    <source>
        <dbReference type="EMBL" id="QPC47717.1"/>
    </source>
</evidence>
<evidence type="ECO:0000256" key="4">
    <source>
        <dbReference type="PIRSR" id="PIRSR617867-1"/>
    </source>
</evidence>
<dbReference type="Proteomes" id="UP000593626">
    <property type="component" value="Chromosome"/>
</dbReference>
<proteinExistence type="inferred from homology"/>
<accession>A0A7S8CD00</accession>
<keyword evidence="7" id="KW-1185">Reference proteome</keyword>
<keyword evidence="2" id="KW-0378">Hydrolase</keyword>
<feature type="active site" description="Proton donor" evidence="4">
    <location>
        <position position="117"/>
    </location>
</feature>
<dbReference type="InterPro" id="IPR017867">
    <property type="entry name" value="Tyr_phospatase_low_mol_wt"/>
</dbReference>
<sequence>MKVLIVCTGNTCRSPMAAAYLKHHGPNHWEVRSAGVYAMDGAAASTNAKKVLEKNQIDSEHASTSLSIADIKWADIILTMTESHKHAIAAVYPQALEKMFTLKESVNPESSDRDIVDPFGGSLEVYEQAYNEIADYLEKWMQKQR</sequence>
<dbReference type="InterPro" id="IPR050438">
    <property type="entry name" value="LMW_PTPase"/>
</dbReference>
<evidence type="ECO:0000256" key="3">
    <source>
        <dbReference type="ARBA" id="ARBA00022912"/>
    </source>
</evidence>
<feature type="active site" description="Nucleophile" evidence="4">
    <location>
        <position position="13"/>
    </location>
</feature>
<dbReference type="KEGG" id="mcui:G8O30_12495"/>
<evidence type="ECO:0000256" key="2">
    <source>
        <dbReference type="ARBA" id="ARBA00022801"/>
    </source>
</evidence>
<dbReference type="Gene3D" id="3.40.50.2300">
    <property type="match status" value="1"/>
</dbReference>
<organism evidence="6 7">
    <name type="scientific">Mangrovibacillus cuniculi</name>
    <dbReference type="NCBI Taxonomy" id="2593652"/>
    <lineage>
        <taxon>Bacteria</taxon>
        <taxon>Bacillati</taxon>
        <taxon>Bacillota</taxon>
        <taxon>Bacilli</taxon>
        <taxon>Bacillales</taxon>
        <taxon>Bacillaceae</taxon>
        <taxon>Mangrovibacillus</taxon>
    </lineage>
</organism>
<evidence type="ECO:0000313" key="7">
    <source>
        <dbReference type="Proteomes" id="UP000593626"/>
    </source>
</evidence>
<dbReference type="GO" id="GO:0004725">
    <property type="term" value="F:protein tyrosine phosphatase activity"/>
    <property type="evidence" value="ECO:0007669"/>
    <property type="project" value="InterPro"/>
</dbReference>
<keyword evidence="3" id="KW-0904">Protein phosphatase</keyword>
<dbReference type="PANTHER" id="PTHR11717">
    <property type="entry name" value="LOW MOLECULAR WEIGHT PROTEIN TYROSINE PHOSPHATASE"/>
    <property type="match status" value="1"/>
</dbReference>
<dbReference type="CDD" id="cd16344">
    <property type="entry name" value="LMWPAP"/>
    <property type="match status" value="1"/>
</dbReference>
<evidence type="ECO:0000259" key="5">
    <source>
        <dbReference type="SMART" id="SM00226"/>
    </source>
</evidence>
<evidence type="ECO:0000256" key="1">
    <source>
        <dbReference type="ARBA" id="ARBA00011063"/>
    </source>
</evidence>
<dbReference type="InterPro" id="IPR036196">
    <property type="entry name" value="Ptyr_pPase_sf"/>
</dbReference>
<comment type="similarity">
    <text evidence="1">Belongs to the low molecular weight phosphotyrosine protein phosphatase family.</text>
</comment>
<feature type="active site" description="Nucleophile" evidence="4">
    <location>
        <position position="7"/>
    </location>
</feature>
<feature type="domain" description="Phosphotyrosine protein phosphatase I" evidence="5">
    <location>
        <begin position="1"/>
        <end position="143"/>
    </location>
</feature>
<dbReference type="SMART" id="SM00226">
    <property type="entry name" value="LMWPc"/>
    <property type="match status" value="1"/>
</dbReference>
<name>A0A7S8CD00_9BACI</name>
<dbReference type="RefSeq" id="WP_239672391.1">
    <property type="nucleotide sequence ID" value="NZ_CP049742.1"/>
</dbReference>
<dbReference type="AlphaFoldDB" id="A0A7S8CD00"/>
<dbReference type="Pfam" id="PF01451">
    <property type="entry name" value="LMWPc"/>
    <property type="match status" value="1"/>
</dbReference>
<dbReference type="PANTHER" id="PTHR11717:SF31">
    <property type="entry name" value="LOW MOLECULAR WEIGHT PROTEIN-TYROSINE-PHOSPHATASE ETP-RELATED"/>
    <property type="match status" value="1"/>
</dbReference>
<gene>
    <name evidence="6" type="ORF">G8O30_12495</name>
</gene>
<dbReference type="EMBL" id="CP049742">
    <property type="protein sequence ID" value="QPC47717.1"/>
    <property type="molecule type" value="Genomic_DNA"/>
</dbReference>
<protein>
    <submittedName>
        <fullName evidence="6">Low molecular weight protein arginine phosphatase</fullName>
    </submittedName>
</protein>
<dbReference type="InterPro" id="IPR023485">
    <property type="entry name" value="Ptyr_pPase"/>
</dbReference>
<dbReference type="SUPFAM" id="SSF52788">
    <property type="entry name" value="Phosphotyrosine protein phosphatases I"/>
    <property type="match status" value="1"/>
</dbReference>
<dbReference type="PRINTS" id="PR00719">
    <property type="entry name" value="LMWPTPASE"/>
</dbReference>